<reference evidence="1 2" key="1">
    <citation type="submission" date="2023-06" db="EMBL/GenBank/DDBJ databases">
        <title>Parasedimentitalea psychrophila sp. nov., a psychrophilic bacterium isolated from deep-sea sediment.</title>
        <authorList>
            <person name="Li A."/>
        </authorList>
    </citation>
    <scope>NUCLEOTIDE SEQUENCE [LARGE SCALE GENOMIC DNA]</scope>
    <source>
        <strain evidence="1 2">QS115</strain>
    </source>
</reference>
<protein>
    <recommendedName>
        <fullName evidence="3">Protein ImuA</fullName>
    </recommendedName>
</protein>
<organism evidence="1 2">
    <name type="scientific">Parasedimentitalea psychrophila</name>
    <dbReference type="NCBI Taxonomy" id="2997337"/>
    <lineage>
        <taxon>Bacteria</taxon>
        <taxon>Pseudomonadati</taxon>
        <taxon>Pseudomonadota</taxon>
        <taxon>Alphaproteobacteria</taxon>
        <taxon>Rhodobacterales</taxon>
        <taxon>Paracoccaceae</taxon>
        <taxon>Parasedimentitalea</taxon>
    </lineage>
</organism>
<dbReference type="Proteomes" id="UP001238334">
    <property type="component" value="Chromosome"/>
</dbReference>
<gene>
    <name evidence="1" type="ORF">QPJ95_01240</name>
</gene>
<dbReference type="RefSeq" id="WP_270918792.1">
    <property type="nucleotide sequence ID" value="NZ_CP127247.1"/>
</dbReference>
<name>A0A9Y2P4R6_9RHOB</name>
<dbReference type="AlphaFoldDB" id="A0A9Y2P4R6"/>
<dbReference type="EMBL" id="CP127247">
    <property type="protein sequence ID" value="WIY25604.1"/>
    <property type="molecule type" value="Genomic_DNA"/>
</dbReference>
<evidence type="ECO:0000313" key="1">
    <source>
        <dbReference type="EMBL" id="WIY25604.1"/>
    </source>
</evidence>
<dbReference type="KEGG" id="ppso:QPJ95_01240"/>
<evidence type="ECO:0000313" key="2">
    <source>
        <dbReference type="Proteomes" id="UP001238334"/>
    </source>
</evidence>
<sequence>MSSHMLHPPSHHPPSHHRPQVSICDGIALDYGRTHEVCGPARRSFALWLAAAMTGPVLWISPAWEADQLNPDGMMDFTCPSRFLFLRATRQDDLLWATEEALRAGQLPLVVTDLSAPPALKPVRRLHLAAQNGGRHGPQPLGLLLTPGCGGAAGIESRWHLAPDHREQHRQWLLQRLRARTLPPCSWRLRQSAPRAGLEEVQEPLTVLS</sequence>
<dbReference type="Gene3D" id="3.40.50.300">
    <property type="entry name" value="P-loop containing nucleotide triphosphate hydrolases"/>
    <property type="match status" value="1"/>
</dbReference>
<evidence type="ECO:0008006" key="3">
    <source>
        <dbReference type="Google" id="ProtNLM"/>
    </source>
</evidence>
<dbReference type="SUPFAM" id="SSF52540">
    <property type="entry name" value="P-loop containing nucleoside triphosphate hydrolases"/>
    <property type="match status" value="1"/>
</dbReference>
<keyword evidence="2" id="KW-1185">Reference proteome</keyword>
<accession>A0A9Y2P4R6</accession>
<dbReference type="InterPro" id="IPR027417">
    <property type="entry name" value="P-loop_NTPase"/>
</dbReference>
<proteinExistence type="predicted"/>